<feature type="compositionally biased region" description="Polar residues" evidence="1">
    <location>
        <begin position="162"/>
        <end position="171"/>
    </location>
</feature>
<sequence length="296" mass="32622">MWLFSCCQTLKTSPARTFPVPPTQSTQPILLKLRHATNNGTSLPPLRSTPTDHHARVPHANPLSCPNRLVALQQILRICVYAIGNCGRLMARCKNSNKEGVPCNFFRLQLTLVLRLDVGKGVLPHFVHGAFVGSTAASWPPSSSLPLAQESLPPHSPVAGPSKSTPPSTETINALPDARYASHMPAILTDQLRREQELLEDRRQRDAEHIQNEKRSKQSIVVYAWNQDASPLLSDCSKPDLPGPSSSSPLGFFPSLNLLTLLIVEGFKCMKPRHLVLGCTLMVDTPFNSMCSMYIY</sequence>
<evidence type="ECO:0000256" key="1">
    <source>
        <dbReference type="SAM" id="MobiDB-lite"/>
    </source>
</evidence>
<evidence type="ECO:0000313" key="2">
    <source>
        <dbReference type="EMBL" id="EDR08939.1"/>
    </source>
</evidence>
<protein>
    <submittedName>
        <fullName evidence="2">Predicted protein</fullName>
    </submittedName>
</protein>
<proteinExistence type="predicted"/>
<dbReference type="RefSeq" id="XP_001880252.1">
    <property type="nucleotide sequence ID" value="XM_001880217.1"/>
</dbReference>
<dbReference type="GeneID" id="6075992"/>
<dbReference type="KEGG" id="lbc:LACBIDRAFT_326574"/>
<dbReference type="HOGENOM" id="CLU_940313_0_0_1"/>
<dbReference type="AlphaFoldDB" id="B0D931"/>
<evidence type="ECO:0000313" key="3">
    <source>
        <dbReference type="Proteomes" id="UP000001194"/>
    </source>
</evidence>
<accession>B0D931</accession>
<dbReference type="InParanoid" id="B0D931"/>
<dbReference type="EMBL" id="DS547100">
    <property type="protein sequence ID" value="EDR08939.1"/>
    <property type="molecule type" value="Genomic_DNA"/>
</dbReference>
<organism evidence="3">
    <name type="scientific">Laccaria bicolor (strain S238N-H82 / ATCC MYA-4686)</name>
    <name type="common">Bicoloured deceiver</name>
    <name type="synonym">Laccaria laccata var. bicolor</name>
    <dbReference type="NCBI Taxonomy" id="486041"/>
    <lineage>
        <taxon>Eukaryota</taxon>
        <taxon>Fungi</taxon>
        <taxon>Dikarya</taxon>
        <taxon>Basidiomycota</taxon>
        <taxon>Agaricomycotina</taxon>
        <taxon>Agaricomycetes</taxon>
        <taxon>Agaricomycetidae</taxon>
        <taxon>Agaricales</taxon>
        <taxon>Agaricineae</taxon>
        <taxon>Hydnangiaceae</taxon>
        <taxon>Laccaria</taxon>
    </lineage>
</organism>
<dbReference type="Proteomes" id="UP000001194">
    <property type="component" value="Unassembled WGS sequence"/>
</dbReference>
<gene>
    <name evidence="2" type="ORF">LACBIDRAFT_326574</name>
</gene>
<feature type="region of interest" description="Disordered" evidence="1">
    <location>
        <begin position="142"/>
        <end position="171"/>
    </location>
</feature>
<keyword evidence="3" id="KW-1185">Reference proteome</keyword>
<name>B0D931_LACBS</name>
<reference evidence="2 3" key="1">
    <citation type="journal article" date="2008" name="Nature">
        <title>The genome of Laccaria bicolor provides insights into mycorrhizal symbiosis.</title>
        <authorList>
            <person name="Martin F."/>
            <person name="Aerts A."/>
            <person name="Ahren D."/>
            <person name="Brun A."/>
            <person name="Danchin E.G.J."/>
            <person name="Duchaussoy F."/>
            <person name="Gibon J."/>
            <person name="Kohler A."/>
            <person name="Lindquist E."/>
            <person name="Pereda V."/>
            <person name="Salamov A."/>
            <person name="Shapiro H.J."/>
            <person name="Wuyts J."/>
            <person name="Blaudez D."/>
            <person name="Buee M."/>
            <person name="Brokstein P."/>
            <person name="Canbaeck B."/>
            <person name="Cohen D."/>
            <person name="Courty P.E."/>
            <person name="Coutinho P.M."/>
            <person name="Delaruelle C."/>
            <person name="Detter J.C."/>
            <person name="Deveau A."/>
            <person name="DiFazio S."/>
            <person name="Duplessis S."/>
            <person name="Fraissinet-Tachet L."/>
            <person name="Lucic E."/>
            <person name="Frey-Klett P."/>
            <person name="Fourrey C."/>
            <person name="Feussner I."/>
            <person name="Gay G."/>
            <person name="Grimwood J."/>
            <person name="Hoegger P.J."/>
            <person name="Jain P."/>
            <person name="Kilaru S."/>
            <person name="Labbe J."/>
            <person name="Lin Y.C."/>
            <person name="Legue V."/>
            <person name="Le Tacon F."/>
            <person name="Marmeisse R."/>
            <person name="Melayah D."/>
            <person name="Montanini B."/>
            <person name="Muratet M."/>
            <person name="Nehls U."/>
            <person name="Niculita-Hirzel H."/>
            <person name="Oudot-Le Secq M.P."/>
            <person name="Peter M."/>
            <person name="Quesneville H."/>
            <person name="Rajashekar B."/>
            <person name="Reich M."/>
            <person name="Rouhier N."/>
            <person name="Schmutz J."/>
            <person name="Yin T."/>
            <person name="Chalot M."/>
            <person name="Henrissat B."/>
            <person name="Kuees U."/>
            <person name="Lucas S."/>
            <person name="Van de Peer Y."/>
            <person name="Podila G.K."/>
            <person name="Polle A."/>
            <person name="Pukkila P.J."/>
            <person name="Richardson P.M."/>
            <person name="Rouze P."/>
            <person name="Sanders I.R."/>
            <person name="Stajich J.E."/>
            <person name="Tunlid A."/>
            <person name="Tuskan G."/>
            <person name="Grigoriev I.V."/>
        </authorList>
    </citation>
    <scope>NUCLEOTIDE SEQUENCE [LARGE SCALE GENOMIC DNA]</scope>
    <source>
        <strain evidence="3">S238N-H82 / ATCC MYA-4686</strain>
    </source>
</reference>